<dbReference type="GeneID" id="65916107"/>
<evidence type="ECO:0000313" key="1">
    <source>
        <dbReference type="EMBL" id="KRK15209.1"/>
    </source>
</evidence>
<dbReference type="PANTHER" id="PTHR30348:SF13">
    <property type="entry name" value="UPF0759 PROTEIN YUNF"/>
    <property type="match status" value="1"/>
</dbReference>
<evidence type="ECO:0000313" key="2">
    <source>
        <dbReference type="Proteomes" id="UP000051181"/>
    </source>
</evidence>
<dbReference type="Gene3D" id="3.20.20.410">
    <property type="entry name" value="Protein of unknown function UPF0759"/>
    <property type="match status" value="1"/>
</dbReference>
<gene>
    <name evidence="1" type="ORF">FD22_GL001861</name>
</gene>
<dbReference type="SUPFAM" id="SSF117396">
    <property type="entry name" value="TM1631-like"/>
    <property type="match status" value="1"/>
</dbReference>
<sequence length="280" mass="32275">MITLALTTWSEHGSLLHEGRERKLTLPEYSQFLPCVELDTPFYGIPRLSSFAKWAEETPEQFQFIVKANQIMTRHRGPETAGALSEREVFDHFKQNSAPLVAAGKLKTILFQFPPFFGVTKENINYLKKVRDYLGDLPAAVEFRNQVWYQEAYRQQMLDLLRKLNFSHVIVDEPQTPTGSAPYFPVATNQLAVFRLHGRNFAGWANQGKDWRSQRTLWRYSRNELQSFIPDIQRLTQEAKEVCVIFNNNSGGDAADNAVMLQQMLHLEFTGLAPQQMDLF</sequence>
<dbReference type="PANTHER" id="PTHR30348">
    <property type="entry name" value="UNCHARACTERIZED PROTEIN YECE"/>
    <property type="match status" value="1"/>
</dbReference>
<protein>
    <recommendedName>
        <fullName evidence="3">DUF72 domain-containing protein</fullName>
    </recommendedName>
</protein>
<comment type="caution">
    <text evidence="1">The sequence shown here is derived from an EMBL/GenBank/DDBJ whole genome shotgun (WGS) entry which is preliminary data.</text>
</comment>
<dbReference type="InterPro" id="IPR002763">
    <property type="entry name" value="DUF72"/>
</dbReference>
<dbReference type="RefSeq" id="WP_010011855.1">
    <property type="nucleotide sequence ID" value="NZ_AZCN01000054.1"/>
</dbReference>
<name>A0A0R1EZW2_9LACO</name>
<dbReference type="eggNOG" id="COG1801">
    <property type="taxonomic scope" value="Bacteria"/>
</dbReference>
<evidence type="ECO:0008006" key="3">
    <source>
        <dbReference type="Google" id="ProtNLM"/>
    </source>
</evidence>
<reference evidence="1 2" key="1">
    <citation type="journal article" date="2015" name="Genome Announc.">
        <title>Expanding the biotechnology potential of lactobacilli through comparative genomics of 213 strains and associated genera.</title>
        <authorList>
            <person name="Sun Z."/>
            <person name="Harris H.M."/>
            <person name="McCann A."/>
            <person name="Guo C."/>
            <person name="Argimon S."/>
            <person name="Zhang W."/>
            <person name="Yang X."/>
            <person name="Jeffery I.B."/>
            <person name="Cooney J.C."/>
            <person name="Kagawa T.F."/>
            <person name="Liu W."/>
            <person name="Song Y."/>
            <person name="Salvetti E."/>
            <person name="Wrobel A."/>
            <person name="Rasinkangas P."/>
            <person name="Parkhill J."/>
            <person name="Rea M.C."/>
            <person name="O'Sullivan O."/>
            <person name="Ritari J."/>
            <person name="Douillard F.P."/>
            <person name="Paul Ross R."/>
            <person name="Yang R."/>
            <person name="Briner A.E."/>
            <person name="Felis G.E."/>
            <person name="de Vos W.M."/>
            <person name="Barrangou R."/>
            <person name="Klaenhammer T.R."/>
            <person name="Caufield P.W."/>
            <person name="Cui Y."/>
            <person name="Zhang H."/>
            <person name="O'Toole P.W."/>
        </authorList>
    </citation>
    <scope>NUCLEOTIDE SEQUENCE [LARGE SCALE GENOMIC DNA]</scope>
    <source>
        <strain evidence="1 2">DSM 20001</strain>
    </source>
</reference>
<organism evidence="1 2">
    <name type="scientific">Loigolactobacillus coryniformis subsp. coryniformis KCTC 3167 = DSM 20001</name>
    <dbReference type="NCBI Taxonomy" id="913848"/>
    <lineage>
        <taxon>Bacteria</taxon>
        <taxon>Bacillati</taxon>
        <taxon>Bacillota</taxon>
        <taxon>Bacilli</taxon>
        <taxon>Lactobacillales</taxon>
        <taxon>Lactobacillaceae</taxon>
        <taxon>Loigolactobacillus</taxon>
    </lineage>
</organism>
<dbReference type="AlphaFoldDB" id="A0A0R1EZW2"/>
<dbReference type="PATRIC" id="fig|913848.6.peg.1903"/>
<dbReference type="Pfam" id="PF01904">
    <property type="entry name" value="DUF72"/>
    <property type="match status" value="1"/>
</dbReference>
<dbReference type="Proteomes" id="UP000051181">
    <property type="component" value="Unassembled WGS sequence"/>
</dbReference>
<dbReference type="EMBL" id="AZCN01000054">
    <property type="protein sequence ID" value="KRK15209.1"/>
    <property type="molecule type" value="Genomic_DNA"/>
</dbReference>
<accession>A0A0R1EZW2</accession>
<proteinExistence type="predicted"/>
<dbReference type="InterPro" id="IPR036520">
    <property type="entry name" value="UPF0759_sf"/>
</dbReference>